<evidence type="ECO:0000313" key="3">
    <source>
        <dbReference type="Proteomes" id="UP000070720"/>
    </source>
</evidence>
<dbReference type="Proteomes" id="UP000070720">
    <property type="component" value="Chromosome 2"/>
</dbReference>
<dbReference type="EMBL" id="HG970333">
    <property type="protein sequence ID" value="CEF77765.1"/>
    <property type="molecule type" value="Genomic_DNA"/>
</dbReference>
<dbReference type="RefSeq" id="XP_011322738.1">
    <property type="nucleotide sequence ID" value="XM_011324436.1"/>
</dbReference>
<organism evidence="1 3">
    <name type="scientific">Gibberella zeae (strain ATCC MYA-4620 / CBS 123657 / FGSC 9075 / NRRL 31084 / PH-1)</name>
    <name type="common">Wheat head blight fungus</name>
    <name type="synonym">Fusarium graminearum</name>
    <dbReference type="NCBI Taxonomy" id="229533"/>
    <lineage>
        <taxon>Eukaryota</taxon>
        <taxon>Fungi</taxon>
        <taxon>Dikarya</taxon>
        <taxon>Ascomycota</taxon>
        <taxon>Pezizomycotina</taxon>
        <taxon>Sordariomycetes</taxon>
        <taxon>Hypocreomycetidae</taxon>
        <taxon>Hypocreales</taxon>
        <taxon>Nectriaceae</taxon>
        <taxon>Fusarium</taxon>
    </lineage>
</organism>
<accession>I1S6Q3</accession>
<reference evidence="1 3" key="3">
    <citation type="journal article" date="2015" name="BMC Genomics">
        <title>The completed genome sequence of the pathogenic ascomycete fungus Fusarium graminearum.</title>
        <authorList>
            <person name="King R."/>
            <person name="Urban M."/>
            <person name="Hammond-Kosack M.C."/>
            <person name="Hassani-Pak K."/>
            <person name="Hammond-Kosack K.E."/>
        </authorList>
    </citation>
    <scope>NUCLEOTIDE SEQUENCE [LARGE SCALE GENOMIC DNA]</scope>
    <source>
        <strain evidence="3">ATCC MYA-4620 / CBS 123657 / FGSC 9075 / NRRL 31084 / PH-1</strain>
        <strain evidence="1">PH-1</strain>
    </source>
</reference>
<accession>A0A098DH30</accession>
<gene>
    <name evidence="1" type="ORF">FGRAMPH1_01T11925</name>
</gene>
<dbReference type="VEuPathDB" id="FungiDB:FGRAMPH1_01G11925"/>
<dbReference type="EnsemblFungi" id="CEF77765">
    <property type="protein sequence ID" value="CEF77765"/>
    <property type="gene ID" value="FGRRES_12526"/>
</dbReference>
<proteinExistence type="predicted"/>
<evidence type="ECO:0000313" key="1">
    <source>
        <dbReference type="EMBL" id="CEF77765.1"/>
    </source>
</evidence>
<dbReference type="KEGG" id="fgr:FGSG_12526"/>
<evidence type="ECO:0000313" key="2">
    <source>
        <dbReference type="EnsemblFungi" id="CEF77765"/>
    </source>
</evidence>
<reference evidence="2 3" key="2">
    <citation type="journal article" date="2010" name="Nature">
        <title>Comparative genomics reveals mobile pathogenicity chromosomes in Fusarium.</title>
        <authorList>
            <person name="Ma L.J."/>
            <person name="van der Does H.C."/>
            <person name="Borkovich K.A."/>
            <person name="Coleman J.J."/>
            <person name="Daboussi M.J."/>
            <person name="Di Pietro A."/>
            <person name="Dufresne M."/>
            <person name="Freitag M."/>
            <person name="Grabherr M."/>
            <person name="Henrissat B."/>
            <person name="Houterman P.M."/>
            <person name="Kang S."/>
            <person name="Shim W.B."/>
            <person name="Woloshuk C."/>
            <person name="Xie X."/>
            <person name="Xu J.R."/>
            <person name="Antoniw J."/>
            <person name="Baker S.E."/>
            <person name="Bluhm B.H."/>
            <person name="Breakspear A."/>
            <person name="Brown D.W."/>
            <person name="Butchko R.A."/>
            <person name="Chapman S."/>
            <person name="Coulson R."/>
            <person name="Coutinho P.M."/>
            <person name="Danchin E.G."/>
            <person name="Diener A."/>
            <person name="Gale L.R."/>
            <person name="Gardiner D.M."/>
            <person name="Goff S."/>
            <person name="Hammond-Kosack K.E."/>
            <person name="Hilburn K."/>
            <person name="Hua-Van A."/>
            <person name="Jonkers W."/>
            <person name="Kazan K."/>
            <person name="Kodira C.D."/>
            <person name="Koehrsen M."/>
            <person name="Kumar L."/>
            <person name="Lee Y.H."/>
            <person name="Li L."/>
            <person name="Manners J.M."/>
            <person name="Miranda-Saavedra D."/>
            <person name="Mukherjee M."/>
            <person name="Park G."/>
            <person name="Park J."/>
            <person name="Park S.Y."/>
            <person name="Proctor R.H."/>
            <person name="Regev A."/>
            <person name="Ruiz-Roldan M.C."/>
            <person name="Sain D."/>
            <person name="Sakthikumar S."/>
            <person name="Sykes S."/>
            <person name="Schwartz D.C."/>
            <person name="Turgeon B.G."/>
            <person name="Wapinski I."/>
            <person name="Yoder O."/>
            <person name="Young S."/>
            <person name="Zeng Q."/>
            <person name="Zhou S."/>
            <person name="Galagan J."/>
            <person name="Cuomo C.A."/>
            <person name="Kistler H.C."/>
            <person name="Rep M."/>
        </authorList>
    </citation>
    <scope>GENOME REANNOTATION</scope>
    <source>
        <strain evidence="3">ATCC MYA-4620 / CBS 123657 / FGSC 9075 / NRRL 31084 / PH-1</strain>
        <strain evidence="2">PH-1 / ATCC MYA-4620 / FGSC 9075 / NRRL 31084</strain>
    </source>
</reference>
<name>I1S6Q3_GIBZE</name>
<protein>
    <submittedName>
        <fullName evidence="1">Chromosome 2, complete genome</fullName>
    </submittedName>
</protein>
<dbReference type="AlphaFoldDB" id="I1S6Q3"/>
<dbReference type="HOGENOM" id="CLU_2073386_0_0_1"/>
<keyword evidence="3" id="KW-1185">Reference proteome</keyword>
<reference evidence="2" key="4">
    <citation type="submission" date="2017-01" db="UniProtKB">
        <authorList>
            <consortium name="EnsemblFungi"/>
        </authorList>
    </citation>
    <scope>IDENTIFICATION</scope>
    <source>
        <strain evidence="2">PH-1 / ATCC MYA-4620 / FGSC 9075 / NRRL 31084</strain>
    </source>
</reference>
<dbReference type="InParanoid" id="I1S6Q3"/>
<sequence>MPRPEDKYPVLNYPPDVRFVTCFFTWQSYSNGRYSTGYRFSPAFKRAVANKQSLIAAGSAALAVDLSRQWIIGKLRNEKTFNHWFTNYYCLAHAALHNNHDRDRNDANTEEYCGRLKK</sequence>
<reference evidence="2 3" key="1">
    <citation type="journal article" date="2007" name="Science">
        <title>The Fusarium graminearum genome reveals a link between localized polymorphism and pathogen specialization.</title>
        <authorList>
            <person name="Cuomo C.A."/>
            <person name="Gueldener U."/>
            <person name="Xu J.-R."/>
            <person name="Trail F."/>
            <person name="Turgeon B.G."/>
            <person name="Di Pietro A."/>
            <person name="Walton J.D."/>
            <person name="Ma L.-J."/>
            <person name="Baker S.E."/>
            <person name="Rep M."/>
            <person name="Adam G."/>
            <person name="Antoniw J."/>
            <person name="Baldwin T."/>
            <person name="Calvo S.E."/>
            <person name="Chang Y.-L."/>
            <person name="DeCaprio D."/>
            <person name="Gale L.R."/>
            <person name="Gnerre S."/>
            <person name="Goswami R.S."/>
            <person name="Hammond-Kosack K."/>
            <person name="Harris L.J."/>
            <person name="Hilburn K."/>
            <person name="Kennell J.C."/>
            <person name="Kroken S."/>
            <person name="Magnuson J.K."/>
            <person name="Mannhaupt G."/>
            <person name="Mauceli E.W."/>
            <person name="Mewes H.-W."/>
            <person name="Mitterbauer R."/>
            <person name="Muehlbauer G."/>
            <person name="Muensterkoetter M."/>
            <person name="Nelson D."/>
            <person name="O'Donnell K."/>
            <person name="Ouellet T."/>
            <person name="Qi W."/>
            <person name="Quesneville H."/>
            <person name="Roncero M.I.G."/>
            <person name="Seong K.-Y."/>
            <person name="Tetko I.V."/>
            <person name="Urban M."/>
            <person name="Waalwijk C."/>
            <person name="Ward T.J."/>
            <person name="Yao J."/>
            <person name="Birren B.W."/>
            <person name="Kistler H.C."/>
        </authorList>
    </citation>
    <scope>NUCLEOTIDE SEQUENCE [LARGE SCALE GENOMIC DNA]</scope>
    <source>
        <strain evidence="3">ATCC MYA-4620 / CBS 123657 / FGSC 9075 / NRRL 31084 / PH-1</strain>
        <strain evidence="2">PH-1 / ATCC MYA-4620 / FGSC 9075 / NRRL 31084</strain>
    </source>
</reference>